<keyword evidence="9" id="KW-1185">Reference proteome</keyword>
<proteinExistence type="inferred from homology"/>
<comment type="caution">
    <text evidence="8">The sequence shown here is derived from an EMBL/GenBank/DDBJ whole genome shotgun (WGS) entry which is preliminary data.</text>
</comment>
<dbReference type="RefSeq" id="WP_147110227.1">
    <property type="nucleotide sequence ID" value="NZ_BJVJ01000042.1"/>
</dbReference>
<evidence type="ECO:0000256" key="4">
    <source>
        <dbReference type="ARBA" id="ARBA00022989"/>
    </source>
</evidence>
<feature type="transmembrane region" description="Helical" evidence="7">
    <location>
        <begin position="273"/>
        <end position="292"/>
    </location>
</feature>
<feature type="transmembrane region" description="Helical" evidence="7">
    <location>
        <begin position="18"/>
        <end position="39"/>
    </location>
</feature>
<keyword evidence="3 7" id="KW-0812">Transmembrane</keyword>
<evidence type="ECO:0000256" key="6">
    <source>
        <dbReference type="SAM" id="MobiDB-lite"/>
    </source>
</evidence>
<evidence type="ECO:0000256" key="5">
    <source>
        <dbReference type="ARBA" id="ARBA00023136"/>
    </source>
</evidence>
<evidence type="ECO:0000313" key="9">
    <source>
        <dbReference type="Proteomes" id="UP000321685"/>
    </source>
</evidence>
<feature type="transmembrane region" description="Helical" evidence="7">
    <location>
        <begin position="153"/>
        <end position="176"/>
    </location>
</feature>
<feature type="transmembrane region" description="Helical" evidence="7">
    <location>
        <begin position="312"/>
        <end position="338"/>
    </location>
</feature>
<keyword evidence="4 7" id="KW-1133">Transmembrane helix</keyword>
<dbReference type="Proteomes" id="UP000321685">
    <property type="component" value="Unassembled WGS sequence"/>
</dbReference>
<keyword evidence="5 7" id="KW-0472">Membrane</keyword>
<evidence type="ECO:0000256" key="1">
    <source>
        <dbReference type="ARBA" id="ARBA00004141"/>
    </source>
</evidence>
<dbReference type="Pfam" id="PF01594">
    <property type="entry name" value="AI-2E_transport"/>
    <property type="match status" value="1"/>
</dbReference>
<accession>A0A511DJB3</accession>
<dbReference type="GO" id="GO:0016020">
    <property type="term" value="C:membrane"/>
    <property type="evidence" value="ECO:0007669"/>
    <property type="project" value="UniProtKB-SubCell"/>
</dbReference>
<feature type="transmembrane region" description="Helical" evidence="7">
    <location>
        <begin position="74"/>
        <end position="100"/>
    </location>
</feature>
<comment type="subcellular location">
    <subcellularLocation>
        <location evidence="1">Membrane</location>
        <topology evidence="1">Multi-pass membrane protein</topology>
    </subcellularLocation>
</comment>
<dbReference type="EMBL" id="BJVJ01000042">
    <property type="protein sequence ID" value="GEL24900.1"/>
    <property type="molecule type" value="Genomic_DNA"/>
</dbReference>
<protein>
    <submittedName>
        <fullName evidence="8">AI-2E family transporter</fullName>
    </submittedName>
</protein>
<feature type="transmembrane region" description="Helical" evidence="7">
    <location>
        <begin position="237"/>
        <end position="266"/>
    </location>
</feature>
<dbReference type="PANTHER" id="PTHR21716">
    <property type="entry name" value="TRANSMEMBRANE PROTEIN"/>
    <property type="match status" value="1"/>
</dbReference>
<dbReference type="OrthoDB" id="9799225at2"/>
<dbReference type="InterPro" id="IPR002549">
    <property type="entry name" value="AI-2E-like"/>
</dbReference>
<organism evidence="8 9">
    <name type="scientific">Pseudonocardia sulfidoxydans NBRC 16205</name>
    <dbReference type="NCBI Taxonomy" id="1223511"/>
    <lineage>
        <taxon>Bacteria</taxon>
        <taxon>Bacillati</taxon>
        <taxon>Actinomycetota</taxon>
        <taxon>Actinomycetes</taxon>
        <taxon>Pseudonocardiales</taxon>
        <taxon>Pseudonocardiaceae</taxon>
        <taxon>Pseudonocardia</taxon>
    </lineage>
</organism>
<feature type="region of interest" description="Disordered" evidence="6">
    <location>
        <begin position="359"/>
        <end position="413"/>
    </location>
</feature>
<evidence type="ECO:0000313" key="8">
    <source>
        <dbReference type="EMBL" id="GEL24900.1"/>
    </source>
</evidence>
<dbReference type="AlphaFoldDB" id="A0A511DJB3"/>
<feature type="transmembrane region" description="Helical" evidence="7">
    <location>
        <begin position="45"/>
        <end position="62"/>
    </location>
</feature>
<reference evidence="8 9" key="1">
    <citation type="submission" date="2019-07" db="EMBL/GenBank/DDBJ databases">
        <title>Whole genome shotgun sequence of Pseudonocardia sulfidoxydans NBRC 16205.</title>
        <authorList>
            <person name="Hosoyama A."/>
            <person name="Uohara A."/>
            <person name="Ohji S."/>
            <person name="Ichikawa N."/>
        </authorList>
    </citation>
    <scope>NUCLEOTIDE SEQUENCE [LARGE SCALE GENOMIC DNA]</scope>
    <source>
        <strain evidence="8 9">NBRC 16205</strain>
    </source>
</reference>
<evidence type="ECO:0000256" key="2">
    <source>
        <dbReference type="ARBA" id="ARBA00009773"/>
    </source>
</evidence>
<feature type="compositionally biased region" description="Low complexity" evidence="6">
    <location>
        <begin position="359"/>
        <end position="402"/>
    </location>
</feature>
<gene>
    <name evidence="8" type="ORF">PSU4_38540</name>
</gene>
<comment type="similarity">
    <text evidence="2">Belongs to the autoinducer-2 exporter (AI-2E) (TC 2.A.86) family.</text>
</comment>
<sequence length="413" mass="42657">MADTGSPDAPPRVAALTVLPRGLVVVLGTTGLLVSVLALKELSGVVAPVLLALVLVIGVHPITGALRRRGVPQWLAVLITMIVAFAIIVGLALSLALAVAQLATVLPTYQGQFAALLTDTRRWLGTLGVGQEQLQSVLSQFDFGRLAGLVTELLTGLVGVLTDLVFIVFVVVFMGIDAATFSRRMEEAGESRSDMALAIGGFVRGTRSYLVVSTVFGVIIAVLDGILLVILDVPLPVLWALLAFVTNYIPNIGFIIGLVPPALLGLLTGGPKLMIFVIIGYCVLNFIFASVIQPKYISNSVNLSLTLTFLSVVFWSFVIGPIGAVLAVPLTLLAKALLVDADPGTRWMSGLLAGGSAPRTPTPAAVGTAPDAAPATALDTAPPATALDTAPPATALDTAPPTAEGPRDDVAPG</sequence>
<evidence type="ECO:0000256" key="3">
    <source>
        <dbReference type="ARBA" id="ARBA00022692"/>
    </source>
</evidence>
<name>A0A511DJB3_9PSEU</name>
<evidence type="ECO:0000256" key="7">
    <source>
        <dbReference type="SAM" id="Phobius"/>
    </source>
</evidence>
<feature type="transmembrane region" description="Helical" evidence="7">
    <location>
        <begin position="209"/>
        <end position="231"/>
    </location>
</feature>
<dbReference type="GO" id="GO:0055085">
    <property type="term" value="P:transmembrane transport"/>
    <property type="evidence" value="ECO:0007669"/>
    <property type="project" value="TreeGrafter"/>
</dbReference>
<dbReference type="PANTHER" id="PTHR21716:SF64">
    <property type="entry name" value="AI-2 TRANSPORT PROTEIN TQSA"/>
    <property type="match status" value="1"/>
</dbReference>